<comment type="similarity">
    <text evidence="5">Belongs to the CIMIP2 family.</text>
</comment>
<feature type="compositionally biased region" description="Basic and acidic residues" evidence="6">
    <location>
        <begin position="1896"/>
        <end position="1908"/>
    </location>
</feature>
<dbReference type="InterPro" id="IPR018902">
    <property type="entry name" value="CMI2A-C-like_dom"/>
</dbReference>
<dbReference type="EMBL" id="JARBJD010000002">
    <property type="protein sequence ID" value="KAK2964458.1"/>
    <property type="molecule type" value="Genomic_DNA"/>
</dbReference>
<accession>A0ABQ9YL25</accession>
<feature type="compositionally biased region" description="Polar residues" evidence="6">
    <location>
        <begin position="484"/>
        <end position="529"/>
    </location>
</feature>
<feature type="compositionally biased region" description="Polar residues" evidence="6">
    <location>
        <begin position="549"/>
        <end position="567"/>
    </location>
</feature>
<comment type="caution">
    <text evidence="8">The sequence shown here is derived from an EMBL/GenBank/DDBJ whole genome shotgun (WGS) entry which is preliminary data.</text>
</comment>
<evidence type="ECO:0000259" key="7">
    <source>
        <dbReference type="Pfam" id="PF10629"/>
    </source>
</evidence>
<keyword evidence="3" id="KW-0206">Cytoskeleton</keyword>
<evidence type="ECO:0000256" key="4">
    <source>
        <dbReference type="ARBA" id="ARBA00023273"/>
    </source>
</evidence>
<evidence type="ECO:0000256" key="3">
    <source>
        <dbReference type="ARBA" id="ARBA00023212"/>
    </source>
</evidence>
<reference evidence="8 9" key="1">
    <citation type="journal article" date="2022" name="bioRxiv">
        <title>Genomics of Preaxostyla Flagellates Illuminates Evolutionary Transitions and the Path Towards Mitochondrial Loss.</title>
        <authorList>
            <person name="Novak L.V.F."/>
            <person name="Treitli S.C."/>
            <person name="Pyrih J."/>
            <person name="Halakuc P."/>
            <person name="Pipaliya S.V."/>
            <person name="Vacek V."/>
            <person name="Brzon O."/>
            <person name="Soukal P."/>
            <person name="Eme L."/>
            <person name="Dacks J.B."/>
            <person name="Karnkowska A."/>
            <person name="Elias M."/>
            <person name="Hampl V."/>
        </authorList>
    </citation>
    <scope>NUCLEOTIDE SEQUENCE [LARGE SCALE GENOMIC DNA]</scope>
    <source>
        <strain evidence="8">NAU3</strain>
        <tissue evidence="8">Gut</tissue>
    </source>
</reference>
<proteinExistence type="inferred from homology"/>
<feature type="region of interest" description="Disordered" evidence="6">
    <location>
        <begin position="1896"/>
        <end position="1928"/>
    </location>
</feature>
<feature type="region of interest" description="Disordered" evidence="6">
    <location>
        <begin position="342"/>
        <end position="362"/>
    </location>
</feature>
<dbReference type="PANTHER" id="PTHR24216">
    <property type="entry name" value="PAXILLIN-RELATED"/>
    <property type="match status" value="1"/>
</dbReference>
<evidence type="ECO:0000313" key="8">
    <source>
        <dbReference type="EMBL" id="KAK2964458.1"/>
    </source>
</evidence>
<gene>
    <name evidence="8" type="ORF">BLNAU_374</name>
</gene>
<feature type="region of interest" description="Disordered" evidence="6">
    <location>
        <begin position="483"/>
        <end position="567"/>
    </location>
</feature>
<protein>
    <recommendedName>
        <fullName evidence="7">Ciliary microtubule inner protein 2A-C-like domain-containing protein</fullName>
    </recommendedName>
</protein>
<evidence type="ECO:0000313" key="9">
    <source>
        <dbReference type="Proteomes" id="UP001281761"/>
    </source>
</evidence>
<feature type="compositionally biased region" description="Low complexity" evidence="6">
    <location>
        <begin position="1297"/>
        <end position="1312"/>
    </location>
</feature>
<feature type="region of interest" description="Disordered" evidence="6">
    <location>
        <begin position="1222"/>
        <end position="1335"/>
    </location>
</feature>
<dbReference type="Pfam" id="PF10629">
    <property type="entry name" value="CMI2B-like"/>
    <property type="match status" value="1"/>
</dbReference>
<feature type="region of interest" description="Disordered" evidence="6">
    <location>
        <begin position="1573"/>
        <end position="1599"/>
    </location>
</feature>
<feature type="domain" description="Ciliary microtubule inner protein 2A-C-like" evidence="7">
    <location>
        <begin position="2261"/>
        <end position="2310"/>
    </location>
</feature>
<evidence type="ECO:0000256" key="5">
    <source>
        <dbReference type="ARBA" id="ARBA00035661"/>
    </source>
</evidence>
<evidence type="ECO:0000256" key="6">
    <source>
        <dbReference type="SAM" id="MobiDB-lite"/>
    </source>
</evidence>
<organism evidence="8 9">
    <name type="scientific">Blattamonas nauphoetae</name>
    <dbReference type="NCBI Taxonomy" id="2049346"/>
    <lineage>
        <taxon>Eukaryota</taxon>
        <taxon>Metamonada</taxon>
        <taxon>Preaxostyla</taxon>
        <taxon>Oxymonadida</taxon>
        <taxon>Blattamonas</taxon>
    </lineage>
</organism>
<feature type="compositionally biased region" description="Basic and acidic residues" evidence="6">
    <location>
        <begin position="1222"/>
        <end position="1236"/>
    </location>
</feature>
<evidence type="ECO:0000256" key="1">
    <source>
        <dbReference type="ARBA" id="ARBA00004430"/>
    </source>
</evidence>
<sequence length="2397" mass="266117">MIVVDVTRIVVQDFYVAELLIEQYFENCRNLVHLSEQFNEIIKNANQDGKELQKSRRANKSISIFIPTVYIIAPFSVIHSLSQHRNGEDVDLINGFLHYALTQKLVVNLDYDISIQVNSSSTILPLIFLPKNLPKFVDDFVISTYTRLHRHVCTRSCTALALSSINRLNMTPQTLLFHVTSSLLQRIAFILEFVSDPLGVVFPSLVRLLDIIVFVDSLFSIDPDRPSLFSLDWKGTEEDATSTITINSNSITLPRLLITSSYPHPFIKRVKIPFIAALISSLSLHTTFSTHLIGLIFHSLRLPASKPLHTSSKLYLLSFLPLLLAISHPFVTAQFTDTQSSQEGSLFQPSSPRTVPSSLNPPATTPLSPLSILPDSFFSHSFLRPLPPSNLPLPKPSLTTATNAPIYSNITPFSSTFAFSDASRSLLSTPSHPLTQWTFFKRERRFNADNIDVFKAESRRLKGLPLEERHDSYEMISDHLFEESASQPQKPQSALAVQSHVRSPSPLPETSISPLTPHQSPRMSSSQTLPREMASLPLSPRLTPRDSVSLHSTQPTPSVGISKSAVQQKRESQFKQSLALNTFIGQLDLVEKKKMAWELFQENICDLLQHPPPQLEDDQAQNPKTQKKYSIAQSVFGGYDGIPLFVSTAPPCVSASFREEVIARAVIALVISTKRHLTNVSLASTLISSVLSRSCSTLMNIVTEAYVQKQSSSPSKPPPSTDPSQHARALQFVMEGFSSQHCRSVYLDRLTFSSWKRQVGIFYQLVSLSKHLPFNVSTADVMSALPLHFLTALHFCSSLSESSPLSLSDIREILVIIIYSTIHLLSKASNHVSAASSLFSSLLCSILPSLFLSILNIFPSHTSFVQLLFSLMSTLFSKSVSFCLAFLTHPLISSITPSQKQIPSHVGDSAYPFITSVFNLSSLLFSVNSARSTHPMTLSDINSEHFHSILPSILNSYSLYPSLTATILKSIATAFQQIQQMLETSKIDFVHFHHKISDPQFQSDKNDDMLNEQILKANNSETIRFDETLLSQPRSFLSFILSQHSWPFFVQALLSTPGSQSASPSPRPTYRPVEITQGVFVSFLSNLILNHHISLQQATQSSQSLAQTGMSDLFLNHSHSYFLHQHSSQGKVNAKLRPVFLHQIAELQILQSAGRLQHIPSQSTFMYPPMFLRFTDPKSISSLTSSFSTFLTTSPILSPLTLHTPFVANTFPLTYGRERFDLPDVKDDTGSEHKPDTLSLHTSTPPSAPHSPDSKDVSSPRSEVTPRLSFTTPSSPSIPSPLSKTPSIHRPSFFRMPHSSLTATHSSATLPTPMTPSQRSRDSSHSLKSHVPQAPSPFRYVSQHEQLVLRLNTTLASIQHFSSSVSSQQSVNRRSESVISISQKDQAPHQSTIREIRREDISAPLHHAIMYGAPLLFIITTSPLQQNYILELLRSSVHTLLLNLHSFTETSALLSAISLLSPFIILPYASTNQSHDDPTYKPTIASSISSASHLNSSLIHFSRHIFTLFTSKPALFGLSSALSLYSFSSRVVTSVVSILSPLFTVWHTSVKAHLEDYQRAEYEHLKHYAIHHKHGQTSKKQADPKLNPIPAPPPSRKNTDNVNPVFDSLLNDSAAHTQMSFPIISLFLNEIVLPFIIPICSCLQNHSENIPLLHSIISLLSCISSSLSLTKLFIDSGGLHLLFVTFDGFLHNPSQTYPTSLSLSLVIHSLSLIASIASLIKSLFHNDIRIYTEELRTLSTARNIMHSNRSINLSSFRTSPYDLISTNSHPLFSPLISPFTSHIRIITDSLDKLTPQPVVVLLHHLIQSLSPFDVFRDSFIQNGGIQKLIHLSEINVSKCSSLSVSCLETVVVMFGSQNDSERWRRGQKGEYDVLSAFLTGNGVAVLLTLLQQRRDEYRETHQPTRKPPEPTTSRIVIPPAVPAPPPSQTALLASIESAPPRPPPFPTLSSGFKKGGKPSQQLVPYVSSVPDSILTILFSLFTACCYHNPTDTAHFLNMGGNQVSSILLSTLSPTPSANLLKQTISAFIVMSLNDSLLSILFPSLSSISSLAPVFTMLYHPIHALHNATLDRQLLYKIIFRVVSLVRAVSFLHHTPEVRSLTWLAKDTDTIDLLFKIMHSCSFDADLVAIALSLLASCSFTPSFARDLTTPDHIRTLISIIQKEHRLDHPDFASAFLFLVEGIVSSNTASPSTTSVVSASSLTQMQQAYRFLDSITDSIGKSFQDKNPTISRHAHMCSEKLKLVSSMQKQSINEALGIPAQHKIPGYVGFVPGKSEVIGMRYGEATSQCMNQFEESQALERTKTRAFVRGKTDIPQIPDTPQNIKCTHKIPGYQGFVPRMQNHYWGHSFGRDCEAATEDFESSTICPRALYGGVKIPDSTTRSFKHDKHKTHPYTSKF</sequence>
<dbReference type="PANTHER" id="PTHR24216:SF65">
    <property type="entry name" value="PAXILLIN-LIKE PROTEIN 1"/>
    <property type="match status" value="1"/>
</dbReference>
<comment type="subcellular location">
    <subcellularLocation>
        <location evidence="1">Cytoplasm</location>
        <location evidence="1">Cytoskeleton</location>
        <location evidence="1">Cilium axoneme</location>
    </subcellularLocation>
</comment>
<name>A0ABQ9YL25_9EUKA</name>
<feature type="compositionally biased region" description="Low complexity" evidence="6">
    <location>
        <begin position="1269"/>
        <end position="1286"/>
    </location>
</feature>
<keyword evidence="2" id="KW-0963">Cytoplasm</keyword>
<keyword evidence="9" id="KW-1185">Reference proteome</keyword>
<evidence type="ECO:0000256" key="2">
    <source>
        <dbReference type="ARBA" id="ARBA00022490"/>
    </source>
</evidence>
<keyword evidence="4" id="KW-0966">Cell projection</keyword>
<dbReference type="Proteomes" id="UP001281761">
    <property type="component" value="Unassembled WGS sequence"/>
</dbReference>